<dbReference type="AlphaFoldDB" id="A0A3D8RQ32"/>
<keyword evidence="3" id="KW-1185">Reference proteome</keyword>
<organism evidence="2 3">
    <name type="scientific">Coleophoma crateriformis</name>
    <dbReference type="NCBI Taxonomy" id="565419"/>
    <lineage>
        <taxon>Eukaryota</taxon>
        <taxon>Fungi</taxon>
        <taxon>Dikarya</taxon>
        <taxon>Ascomycota</taxon>
        <taxon>Pezizomycotina</taxon>
        <taxon>Leotiomycetes</taxon>
        <taxon>Helotiales</taxon>
        <taxon>Dermateaceae</taxon>
        <taxon>Coleophoma</taxon>
    </lineage>
</organism>
<sequence length="289" mass="32686">MKNSARSMRHAALTLRSASNTTTPQSSAYPSAYPTEDEDDAPTIKRRRKPFPFLKLPSELRNRVYAIAFESVPAVIDLDPEIFHLLRQRLALFFVSKQVHDEVLHYFYATRTFRVFPIYPGRYFKTKKPLLARLAPSYRASITSLQLRLGPGWNNPPKGWVVNDALGLKDCKSVRVLNIFVECDPSDAIFKGFRHGDGFYETFSCGLLEGILKEVPSIEVVEFDAWTSVKKDGDMMIGLLETVVMNNKIVKWGPERGWDKVDERDELVDQSLARASIGSVVSRSLAVLA</sequence>
<name>A0A3D8RQ32_9HELO</name>
<evidence type="ECO:0000256" key="1">
    <source>
        <dbReference type="SAM" id="MobiDB-lite"/>
    </source>
</evidence>
<evidence type="ECO:0000313" key="2">
    <source>
        <dbReference type="EMBL" id="RDW76058.1"/>
    </source>
</evidence>
<dbReference type="PANTHER" id="PTHR42085">
    <property type="entry name" value="F-BOX DOMAIN-CONTAINING PROTEIN"/>
    <property type="match status" value="1"/>
</dbReference>
<dbReference type="PANTHER" id="PTHR42085:SF2">
    <property type="entry name" value="F-BOX DOMAIN-CONTAINING PROTEIN"/>
    <property type="match status" value="1"/>
</dbReference>
<comment type="caution">
    <text evidence="2">The sequence shown here is derived from an EMBL/GenBank/DDBJ whole genome shotgun (WGS) entry which is preliminary data.</text>
</comment>
<dbReference type="EMBL" id="PDLN01000009">
    <property type="protein sequence ID" value="RDW76058.1"/>
    <property type="molecule type" value="Genomic_DNA"/>
</dbReference>
<feature type="compositionally biased region" description="Polar residues" evidence="1">
    <location>
        <begin position="16"/>
        <end position="29"/>
    </location>
</feature>
<feature type="region of interest" description="Disordered" evidence="1">
    <location>
        <begin position="1"/>
        <end position="44"/>
    </location>
</feature>
<dbReference type="InterPro" id="IPR038883">
    <property type="entry name" value="AN11006-like"/>
</dbReference>
<accession>A0A3D8RQ32</accession>
<evidence type="ECO:0000313" key="3">
    <source>
        <dbReference type="Proteomes" id="UP000256328"/>
    </source>
</evidence>
<reference evidence="2 3" key="1">
    <citation type="journal article" date="2018" name="IMA Fungus">
        <title>IMA Genome-F 9: Draft genome sequence of Annulohypoxylon stygium, Aspergillus mulundensis, Berkeleyomyces basicola (syn. Thielaviopsis basicola), Ceratocystis smalleyi, two Cercospora beticola strains, Coleophoma cylindrospora, Fusarium fracticaudum, Phialophora cf. hyalina, and Morchella septimelata.</title>
        <authorList>
            <person name="Wingfield B.D."/>
            <person name="Bills G.F."/>
            <person name="Dong Y."/>
            <person name="Huang W."/>
            <person name="Nel W.J."/>
            <person name="Swalarsk-Parry B.S."/>
            <person name="Vaghefi N."/>
            <person name="Wilken P.M."/>
            <person name="An Z."/>
            <person name="de Beer Z.W."/>
            <person name="De Vos L."/>
            <person name="Chen L."/>
            <person name="Duong T.A."/>
            <person name="Gao Y."/>
            <person name="Hammerbacher A."/>
            <person name="Kikkert J.R."/>
            <person name="Li Y."/>
            <person name="Li H."/>
            <person name="Li K."/>
            <person name="Li Q."/>
            <person name="Liu X."/>
            <person name="Ma X."/>
            <person name="Naidoo K."/>
            <person name="Pethybridge S.J."/>
            <person name="Sun J."/>
            <person name="Steenkamp E.T."/>
            <person name="van der Nest M.A."/>
            <person name="van Wyk S."/>
            <person name="Wingfield M.J."/>
            <person name="Xiong C."/>
            <person name="Yue Q."/>
            <person name="Zhang X."/>
        </authorList>
    </citation>
    <scope>NUCLEOTIDE SEQUENCE [LARGE SCALE GENOMIC DNA]</scope>
    <source>
        <strain evidence="2 3">BP5796</strain>
    </source>
</reference>
<protein>
    <submittedName>
        <fullName evidence="2">Uncharacterized protein</fullName>
    </submittedName>
</protein>
<dbReference type="OrthoDB" id="5372935at2759"/>
<dbReference type="Proteomes" id="UP000256328">
    <property type="component" value="Unassembled WGS sequence"/>
</dbReference>
<proteinExistence type="predicted"/>
<gene>
    <name evidence="2" type="ORF">BP5796_06879</name>
</gene>